<organism evidence="11 12">
    <name type="scientific">Wallemia hederae</name>
    <dbReference type="NCBI Taxonomy" id="1540922"/>
    <lineage>
        <taxon>Eukaryota</taxon>
        <taxon>Fungi</taxon>
        <taxon>Dikarya</taxon>
        <taxon>Basidiomycota</taxon>
        <taxon>Wallemiomycotina</taxon>
        <taxon>Wallemiomycetes</taxon>
        <taxon>Wallemiales</taxon>
        <taxon>Wallemiaceae</taxon>
        <taxon>Wallemia</taxon>
    </lineage>
</organism>
<dbReference type="InterPro" id="IPR008972">
    <property type="entry name" value="Cupredoxin"/>
</dbReference>
<dbReference type="GO" id="GO:0005507">
    <property type="term" value="F:copper ion binding"/>
    <property type="evidence" value="ECO:0007669"/>
    <property type="project" value="InterPro"/>
</dbReference>
<evidence type="ECO:0000313" key="12">
    <source>
        <dbReference type="Proteomes" id="UP000310189"/>
    </source>
</evidence>
<reference evidence="11 12" key="1">
    <citation type="submission" date="2019-03" db="EMBL/GenBank/DDBJ databases">
        <title>Sequencing 23 genomes of Wallemia ichthyophaga.</title>
        <authorList>
            <person name="Gostincar C."/>
        </authorList>
    </citation>
    <scope>NUCLEOTIDE SEQUENCE [LARGE SCALE GENOMIC DNA]</scope>
    <source>
        <strain evidence="11 12">EXF-5753</strain>
    </source>
</reference>
<keyword evidence="6" id="KW-0325">Glycoprotein</keyword>
<keyword evidence="4" id="KW-0560">Oxidoreductase</keyword>
<comment type="caution">
    <text evidence="11">The sequence shown here is derived from an EMBL/GenBank/DDBJ whole genome shotgun (WGS) entry which is preliminary data.</text>
</comment>
<evidence type="ECO:0000256" key="6">
    <source>
        <dbReference type="ARBA" id="ARBA00023180"/>
    </source>
</evidence>
<keyword evidence="2" id="KW-0479">Metal-binding</keyword>
<feature type="domain" description="Plastocyanin-like" evidence="8">
    <location>
        <begin position="209"/>
        <end position="392"/>
    </location>
</feature>
<keyword evidence="5" id="KW-0186">Copper</keyword>
<feature type="chain" id="PRO_5020714207" description="Laccase" evidence="7">
    <location>
        <begin position="23"/>
        <end position="657"/>
    </location>
</feature>
<gene>
    <name evidence="11" type="ORF">E3P99_00453</name>
</gene>
<dbReference type="InterPro" id="IPR045087">
    <property type="entry name" value="Cu-oxidase_fam"/>
</dbReference>
<dbReference type="Proteomes" id="UP000310189">
    <property type="component" value="Unassembled WGS sequence"/>
</dbReference>
<evidence type="ECO:0000259" key="9">
    <source>
        <dbReference type="Pfam" id="PF07731"/>
    </source>
</evidence>
<dbReference type="InterPro" id="IPR011707">
    <property type="entry name" value="Cu-oxidase-like_N"/>
</dbReference>
<sequence length="657" mass="73183">MKHSLRILSAVLSLLALGVAQGGEPQPPSWQQSLETPIHSHMRPEGDGKGGNTRYITLNITDELASLDGDKERYVYAINGRAFNGGEAIFLEEDEEVEIEVNNLSDTLNTSTTLHAHGIEQIGSVYNDGVPGVSQNVIKPGDTFIYRWRAQSQYGLYWLHSHFSGVYQDGQAVPLYIRPKIDRTNPFSVIAEDADGEEALKRHDQNPAIVMLTDYTQLNTWEQLDKAEEWQSELLCANSILINGRGRVNCATSENLLEWTDSNTTTAKGCIDRSLRPGNENITFDEELWYTCTPTDSPLHTFEFDYESGWGIAHFVSASSHWNYAVSIDEHELNFFAADGTYVKPVQADAFTIGIGERIGVAFKLHTPGEYVMRISAYNEPQVIGNFAVIRYGLGDDDDSVEYSDPSSEGDDGMPSLPLSEAYINYAGQPTSPSVRVLNDSVTALKQYAPSPIPLRGETPDVTLRYTLSNSNFLKWSLSEWGEEEYYASSNEYQEPPVLYDMESYMDDMSVSSYSNGSIVDVIITNGAEYGDRQPAHPIHKHFEHFHVLAAGQGNFTYRDIVEAEDNGVDVNWLDPPYRDTVMIPESTTEEASYLVFRFESVQPTASLLHCHIIMHNVAGMAYVLIATDEGGSPDLPEYYSVKALNDELDNVNSALS</sequence>
<feature type="domain" description="Plastocyanin-like" evidence="10">
    <location>
        <begin position="60"/>
        <end position="180"/>
    </location>
</feature>
<dbReference type="Gene3D" id="2.60.40.420">
    <property type="entry name" value="Cupredoxins - blue copper proteins"/>
    <property type="match status" value="3"/>
</dbReference>
<dbReference type="Pfam" id="PF07731">
    <property type="entry name" value="Cu-oxidase_2"/>
    <property type="match status" value="1"/>
</dbReference>
<evidence type="ECO:0000256" key="1">
    <source>
        <dbReference type="ARBA" id="ARBA00010609"/>
    </source>
</evidence>
<dbReference type="EMBL" id="SPNW01000005">
    <property type="protein sequence ID" value="TIA92703.1"/>
    <property type="molecule type" value="Genomic_DNA"/>
</dbReference>
<evidence type="ECO:0000256" key="2">
    <source>
        <dbReference type="ARBA" id="ARBA00022723"/>
    </source>
</evidence>
<comment type="similarity">
    <text evidence="1">Belongs to the multicopper oxidase family.</text>
</comment>
<evidence type="ECO:0000313" key="11">
    <source>
        <dbReference type="EMBL" id="TIA92703.1"/>
    </source>
</evidence>
<dbReference type="AlphaFoldDB" id="A0A4V6TMG8"/>
<feature type="signal peptide" evidence="7">
    <location>
        <begin position="1"/>
        <end position="22"/>
    </location>
</feature>
<dbReference type="InterPro" id="IPR011706">
    <property type="entry name" value="Cu-oxidase_C"/>
</dbReference>
<evidence type="ECO:0000256" key="3">
    <source>
        <dbReference type="ARBA" id="ARBA00022729"/>
    </source>
</evidence>
<protein>
    <recommendedName>
        <fullName evidence="13">Laccase</fullName>
    </recommendedName>
</protein>
<evidence type="ECO:0000259" key="8">
    <source>
        <dbReference type="Pfam" id="PF00394"/>
    </source>
</evidence>
<dbReference type="PROSITE" id="PS00080">
    <property type="entry name" value="MULTICOPPER_OXIDASE2"/>
    <property type="match status" value="1"/>
</dbReference>
<keyword evidence="3 7" id="KW-0732">Signal</keyword>
<dbReference type="OrthoDB" id="2121828at2759"/>
<evidence type="ECO:0000256" key="4">
    <source>
        <dbReference type="ARBA" id="ARBA00023002"/>
    </source>
</evidence>
<dbReference type="InterPro" id="IPR002355">
    <property type="entry name" value="Cu_oxidase_Cu_BS"/>
</dbReference>
<dbReference type="SUPFAM" id="SSF49503">
    <property type="entry name" value="Cupredoxins"/>
    <property type="match status" value="3"/>
</dbReference>
<evidence type="ECO:0008006" key="13">
    <source>
        <dbReference type="Google" id="ProtNLM"/>
    </source>
</evidence>
<feature type="domain" description="Plastocyanin-like" evidence="9">
    <location>
        <begin position="504"/>
        <end position="628"/>
    </location>
</feature>
<dbReference type="Pfam" id="PF00394">
    <property type="entry name" value="Cu-oxidase"/>
    <property type="match status" value="1"/>
</dbReference>
<dbReference type="InterPro" id="IPR001117">
    <property type="entry name" value="Cu-oxidase_2nd"/>
</dbReference>
<dbReference type="PANTHER" id="PTHR11709">
    <property type="entry name" value="MULTI-COPPER OXIDASE"/>
    <property type="match status" value="1"/>
</dbReference>
<proteinExistence type="inferred from homology"/>
<evidence type="ECO:0000256" key="7">
    <source>
        <dbReference type="SAM" id="SignalP"/>
    </source>
</evidence>
<name>A0A4V6TMG8_9BASI</name>
<evidence type="ECO:0000256" key="5">
    <source>
        <dbReference type="ARBA" id="ARBA00023008"/>
    </source>
</evidence>
<dbReference type="PANTHER" id="PTHR11709:SF488">
    <property type="entry name" value="LACCASE-RELATED"/>
    <property type="match status" value="1"/>
</dbReference>
<evidence type="ECO:0000259" key="10">
    <source>
        <dbReference type="Pfam" id="PF07732"/>
    </source>
</evidence>
<dbReference type="Pfam" id="PF07732">
    <property type="entry name" value="Cu-oxidase_3"/>
    <property type="match status" value="1"/>
</dbReference>
<dbReference type="GO" id="GO:0016491">
    <property type="term" value="F:oxidoreductase activity"/>
    <property type="evidence" value="ECO:0007669"/>
    <property type="project" value="UniProtKB-KW"/>
</dbReference>
<keyword evidence="12" id="KW-1185">Reference proteome</keyword>
<accession>A0A4V6TMG8</accession>